<feature type="domain" description="GSCFA" evidence="2">
    <location>
        <begin position="55"/>
        <end position="316"/>
    </location>
</feature>
<reference evidence="3 4" key="1">
    <citation type="submission" date="2016-10" db="EMBL/GenBank/DDBJ databases">
        <authorList>
            <person name="de Groot N.N."/>
        </authorList>
    </citation>
    <scope>NUCLEOTIDE SEQUENCE [LARGE SCALE GENOMIC DNA]</scope>
    <source>
        <strain evidence="3 4">DSM 16199</strain>
    </source>
</reference>
<dbReference type="STRING" id="195913.SAMN04488004_10970"/>
<sequence length="451" mass="50314">MSRNIEQVSAKEAYERAKSNPQRRYPSPNLGANRLRPTATPIGRPSFKISADESFFTIGSCFARSLEVALINAGMQVTSHEVDLGIIGDSRGFTPNFFNKYSVHSIYNDLKWALERETFPGADILYQVEGKSWYADLQLGLAKLEFPVEAILAFRTQYLDVLARVADADIVVVTLGYVETWFDTKLGIYINTSPPLALVNAEPDRFEFRVLSYEDVLSGLHDIRKLLEKHRTKPLRMLLTVSPVPLLSTFRDMDVLVANTYSKSVQRAAIDAFTRDSDNIDYFPSYEFVMLSNPDVAWQDDDFRHVSPDLVASIMANVIDQYITDPTNIDGEQSIAHNVAATMRLSAKAKDYHGVITAAEGAPDLVTRSTDLMLLLAQAHVQIGDTGTAIDLLVDADNLPTSKGGPLEALINLALDVGEIEVARHYLKEHEQRYPKRAGFRNRTLRANNLG</sequence>
<dbReference type="InterPro" id="IPR014982">
    <property type="entry name" value="GSCFA"/>
</dbReference>
<feature type="region of interest" description="Disordered" evidence="1">
    <location>
        <begin position="1"/>
        <end position="39"/>
    </location>
</feature>
<evidence type="ECO:0000256" key="1">
    <source>
        <dbReference type="SAM" id="MobiDB-lite"/>
    </source>
</evidence>
<evidence type="ECO:0000259" key="2">
    <source>
        <dbReference type="Pfam" id="PF08885"/>
    </source>
</evidence>
<dbReference type="EMBL" id="FOTF01000009">
    <property type="protein sequence ID" value="SFL16839.1"/>
    <property type="molecule type" value="Genomic_DNA"/>
</dbReference>
<protein>
    <submittedName>
        <fullName evidence="3">GSCFA family protein</fullName>
    </submittedName>
</protein>
<accession>A0A1I4FHA1</accession>
<evidence type="ECO:0000313" key="3">
    <source>
        <dbReference type="EMBL" id="SFL16839.1"/>
    </source>
</evidence>
<organism evidence="3 4">
    <name type="scientific">Loktanella salsilacus</name>
    <dbReference type="NCBI Taxonomy" id="195913"/>
    <lineage>
        <taxon>Bacteria</taxon>
        <taxon>Pseudomonadati</taxon>
        <taxon>Pseudomonadota</taxon>
        <taxon>Alphaproteobacteria</taxon>
        <taxon>Rhodobacterales</taxon>
        <taxon>Roseobacteraceae</taxon>
        <taxon>Loktanella</taxon>
    </lineage>
</organism>
<dbReference type="Pfam" id="PF08885">
    <property type="entry name" value="GSCFA"/>
    <property type="match status" value="1"/>
</dbReference>
<dbReference type="RefSeq" id="WP_090188973.1">
    <property type="nucleotide sequence ID" value="NZ_FOTF01000009.1"/>
</dbReference>
<evidence type="ECO:0000313" key="4">
    <source>
        <dbReference type="Proteomes" id="UP000199550"/>
    </source>
</evidence>
<keyword evidence="4" id="KW-1185">Reference proteome</keyword>
<dbReference type="AlphaFoldDB" id="A0A1I4FHA1"/>
<dbReference type="Proteomes" id="UP000199550">
    <property type="component" value="Unassembled WGS sequence"/>
</dbReference>
<gene>
    <name evidence="3" type="ORF">SAMN04488004_10970</name>
</gene>
<name>A0A1I4FHA1_9RHOB</name>
<proteinExistence type="predicted"/>
<dbReference type="OrthoDB" id="369216at2"/>